<dbReference type="Pfam" id="PF00205">
    <property type="entry name" value="TPP_enzyme_M"/>
    <property type="match status" value="1"/>
</dbReference>
<dbReference type="InterPro" id="IPR029061">
    <property type="entry name" value="THDP-binding"/>
</dbReference>
<feature type="domain" description="Thiamine pyrophosphate enzyme N-terminal TPP-binding" evidence="9">
    <location>
        <begin position="1"/>
        <end position="114"/>
    </location>
</feature>
<keyword evidence="11" id="KW-1185">Reference proteome</keyword>
<dbReference type="GO" id="GO:0009097">
    <property type="term" value="P:isoleucine biosynthetic process"/>
    <property type="evidence" value="ECO:0007669"/>
    <property type="project" value="TreeGrafter"/>
</dbReference>
<sequence length="536" mass="55984">MNLLHAVARLLRQSGTQDMFGVLGSGNLAFVNLAIDQYGMRYHALRHESAAVAAADAFARVTGQVGVATVTHGPGLTHASSAIVEAAKSAVPLLVVTSSVSRRAPHQNQALDQASVVRALGAAAFLVAETEDARQTVLHALRHARSQGLTVLMLPEDLHDEQVKAVNSVSAEIEVAAAEEVASPADLGRAARLLMDAARPVVVAGRGAMRAVTIAHLRDIGRYVGALLFTTLPAKDRFADDDYDAGICGVFGTASLVDLAEDADVVLVVGSSLSSWTTRQGRLFSGSAIIRCDSNAATAGRGEAVFLGGDAASVISELSSLVQPTGRAGYRGEGSAATLRSARADVHHDESDGTGLDPRTLVQELGRRLPRQRSIVVDGGHFSGWPAMLVRTPPPGLFVYAHGYQCVGLALGNVVGVAIGAPSNLPIAFIGDGGLLMSLGELHAIGDLDMPVLVVVLNDGAYGAEYHQAEPGHAGPTMLRRENLATVAKALGGTGISVRQMSDLDKLSQWFDAPQGLCLVDCHVTRAVRAAWLQGR</sequence>
<dbReference type="GO" id="GO:0009099">
    <property type="term" value="P:L-valine biosynthetic process"/>
    <property type="evidence" value="ECO:0007669"/>
    <property type="project" value="TreeGrafter"/>
</dbReference>
<dbReference type="GO" id="GO:0050660">
    <property type="term" value="F:flavin adenine dinucleotide binding"/>
    <property type="evidence" value="ECO:0007669"/>
    <property type="project" value="TreeGrafter"/>
</dbReference>
<evidence type="ECO:0000256" key="5">
    <source>
        <dbReference type="ARBA" id="ARBA00023052"/>
    </source>
</evidence>
<dbReference type="Gene3D" id="3.40.50.1220">
    <property type="entry name" value="TPP-binding domain"/>
    <property type="match status" value="1"/>
</dbReference>
<evidence type="ECO:0000313" key="10">
    <source>
        <dbReference type="EMBL" id="TQJ01620.1"/>
    </source>
</evidence>
<dbReference type="EMBL" id="VFML01000001">
    <property type="protein sequence ID" value="TQJ01620.1"/>
    <property type="molecule type" value="Genomic_DNA"/>
</dbReference>
<dbReference type="Gene3D" id="3.40.50.970">
    <property type="match status" value="2"/>
</dbReference>
<gene>
    <name evidence="10" type="ORF">FB471_1315</name>
</gene>
<dbReference type="GO" id="GO:0005948">
    <property type="term" value="C:acetolactate synthase complex"/>
    <property type="evidence" value="ECO:0007669"/>
    <property type="project" value="TreeGrafter"/>
</dbReference>
<proteinExistence type="inferred from homology"/>
<dbReference type="CDD" id="cd07035">
    <property type="entry name" value="TPP_PYR_POX_like"/>
    <property type="match status" value="1"/>
</dbReference>
<dbReference type="InterPro" id="IPR045229">
    <property type="entry name" value="TPP_enz"/>
</dbReference>
<evidence type="ECO:0000256" key="4">
    <source>
        <dbReference type="ARBA" id="ARBA00022723"/>
    </source>
</evidence>
<dbReference type="GO" id="GO:0030976">
    <property type="term" value="F:thiamine pyrophosphate binding"/>
    <property type="evidence" value="ECO:0007669"/>
    <property type="project" value="InterPro"/>
</dbReference>
<dbReference type="InterPro" id="IPR012001">
    <property type="entry name" value="Thiamin_PyroP_enz_TPP-bd_dom"/>
</dbReference>
<evidence type="ECO:0000259" key="7">
    <source>
        <dbReference type="Pfam" id="PF00205"/>
    </source>
</evidence>
<dbReference type="PANTHER" id="PTHR18968:SF166">
    <property type="entry name" value="2-HYDROXYACYL-COA LYASE 2"/>
    <property type="match status" value="1"/>
</dbReference>
<dbReference type="GO" id="GO:0000287">
    <property type="term" value="F:magnesium ion binding"/>
    <property type="evidence" value="ECO:0007669"/>
    <property type="project" value="InterPro"/>
</dbReference>
<dbReference type="AlphaFoldDB" id="A0A542DEZ9"/>
<reference evidence="10 11" key="1">
    <citation type="submission" date="2019-06" db="EMBL/GenBank/DDBJ databases">
        <title>Sequencing the genomes of 1000 actinobacteria strains.</title>
        <authorList>
            <person name="Klenk H.-P."/>
        </authorList>
    </citation>
    <scope>NUCLEOTIDE SEQUENCE [LARGE SCALE GENOMIC DNA]</scope>
    <source>
        <strain evidence="10 11">DSM 45679</strain>
    </source>
</reference>
<dbReference type="SUPFAM" id="SSF52518">
    <property type="entry name" value="Thiamin diphosphate-binding fold (THDP-binding)"/>
    <property type="match status" value="2"/>
</dbReference>
<dbReference type="GO" id="GO:0003984">
    <property type="term" value="F:acetolactate synthase activity"/>
    <property type="evidence" value="ECO:0007669"/>
    <property type="project" value="TreeGrafter"/>
</dbReference>
<dbReference type="CDD" id="cd00568">
    <property type="entry name" value="TPP_enzymes"/>
    <property type="match status" value="1"/>
</dbReference>
<comment type="similarity">
    <text evidence="3 6">Belongs to the TPP enzyme family.</text>
</comment>
<protein>
    <submittedName>
        <fullName evidence="10">Thiamine pyrophosphate-dependent acetolactate synthase large subunit-like protein</fullName>
    </submittedName>
</protein>
<dbReference type="PANTHER" id="PTHR18968">
    <property type="entry name" value="THIAMINE PYROPHOSPHATE ENZYMES"/>
    <property type="match status" value="1"/>
</dbReference>
<dbReference type="InterPro" id="IPR029035">
    <property type="entry name" value="DHS-like_NAD/FAD-binding_dom"/>
</dbReference>
<feature type="domain" description="Thiamine pyrophosphate enzyme TPP-binding" evidence="8">
    <location>
        <begin position="378"/>
        <end position="521"/>
    </location>
</feature>
<dbReference type="InterPro" id="IPR000399">
    <property type="entry name" value="TPP-bd_CS"/>
</dbReference>
<dbReference type="SUPFAM" id="SSF52467">
    <property type="entry name" value="DHS-like NAD/FAD-binding domain"/>
    <property type="match status" value="1"/>
</dbReference>
<feature type="domain" description="Thiamine pyrophosphate enzyme central" evidence="7">
    <location>
        <begin position="189"/>
        <end position="318"/>
    </location>
</feature>
<evidence type="ECO:0000256" key="1">
    <source>
        <dbReference type="ARBA" id="ARBA00001946"/>
    </source>
</evidence>
<evidence type="ECO:0000259" key="8">
    <source>
        <dbReference type="Pfam" id="PF02775"/>
    </source>
</evidence>
<comment type="cofactor">
    <cofactor evidence="2">
        <name>thiamine diphosphate</name>
        <dbReference type="ChEBI" id="CHEBI:58937"/>
    </cofactor>
</comment>
<evidence type="ECO:0000256" key="3">
    <source>
        <dbReference type="ARBA" id="ARBA00007812"/>
    </source>
</evidence>
<dbReference type="Proteomes" id="UP000320876">
    <property type="component" value="Unassembled WGS sequence"/>
</dbReference>
<dbReference type="RefSeq" id="WP_141996455.1">
    <property type="nucleotide sequence ID" value="NZ_VFML01000001.1"/>
</dbReference>
<dbReference type="PROSITE" id="PS00187">
    <property type="entry name" value="TPP_ENZYMES"/>
    <property type="match status" value="1"/>
</dbReference>
<keyword evidence="5 6" id="KW-0786">Thiamine pyrophosphate</keyword>
<evidence type="ECO:0000313" key="11">
    <source>
        <dbReference type="Proteomes" id="UP000320876"/>
    </source>
</evidence>
<dbReference type="Pfam" id="PF02775">
    <property type="entry name" value="TPP_enzyme_C"/>
    <property type="match status" value="1"/>
</dbReference>
<organism evidence="10 11">
    <name type="scientific">Amycolatopsis cihanbeyliensis</name>
    <dbReference type="NCBI Taxonomy" id="1128664"/>
    <lineage>
        <taxon>Bacteria</taxon>
        <taxon>Bacillati</taxon>
        <taxon>Actinomycetota</taxon>
        <taxon>Actinomycetes</taxon>
        <taxon>Pseudonocardiales</taxon>
        <taxon>Pseudonocardiaceae</taxon>
        <taxon>Amycolatopsis</taxon>
    </lineage>
</organism>
<evidence type="ECO:0000256" key="2">
    <source>
        <dbReference type="ARBA" id="ARBA00001964"/>
    </source>
</evidence>
<dbReference type="InterPro" id="IPR012000">
    <property type="entry name" value="Thiamin_PyroP_enz_cen_dom"/>
</dbReference>
<comment type="cofactor">
    <cofactor evidence="1">
        <name>Mg(2+)</name>
        <dbReference type="ChEBI" id="CHEBI:18420"/>
    </cofactor>
</comment>
<evidence type="ECO:0000256" key="6">
    <source>
        <dbReference type="RuleBase" id="RU362132"/>
    </source>
</evidence>
<keyword evidence="4" id="KW-0479">Metal-binding</keyword>
<dbReference type="Pfam" id="PF02776">
    <property type="entry name" value="TPP_enzyme_N"/>
    <property type="match status" value="1"/>
</dbReference>
<dbReference type="InterPro" id="IPR011766">
    <property type="entry name" value="TPP_enzyme_TPP-bd"/>
</dbReference>
<dbReference type="OrthoDB" id="3203527at2"/>
<evidence type="ECO:0000259" key="9">
    <source>
        <dbReference type="Pfam" id="PF02776"/>
    </source>
</evidence>
<name>A0A542DEZ9_AMYCI</name>
<accession>A0A542DEZ9</accession>
<comment type="caution">
    <text evidence="10">The sequence shown here is derived from an EMBL/GenBank/DDBJ whole genome shotgun (WGS) entry which is preliminary data.</text>
</comment>